<proteinExistence type="predicted"/>
<protein>
    <recommendedName>
        <fullName evidence="3">SGNH/GDSL hydrolase family protein</fullName>
    </recommendedName>
</protein>
<name>A0ABQ2KCZ3_9MICO</name>
<comment type="caution">
    <text evidence="1">The sequence shown here is derived from an EMBL/GenBank/DDBJ whole genome shotgun (WGS) entry which is preliminary data.</text>
</comment>
<dbReference type="RefSeq" id="WP_229679471.1">
    <property type="nucleotide sequence ID" value="NZ_BAABBD010000001.1"/>
</dbReference>
<dbReference type="Proteomes" id="UP000626982">
    <property type="component" value="Unassembled WGS sequence"/>
</dbReference>
<evidence type="ECO:0000313" key="1">
    <source>
        <dbReference type="EMBL" id="GGN79826.1"/>
    </source>
</evidence>
<gene>
    <name evidence="1" type="ORF">GCM10010968_07110</name>
</gene>
<evidence type="ECO:0008006" key="3">
    <source>
        <dbReference type="Google" id="ProtNLM"/>
    </source>
</evidence>
<accession>A0ABQ2KCZ3</accession>
<dbReference type="Pfam" id="PF19786">
    <property type="entry name" value="DUF6270"/>
    <property type="match status" value="1"/>
</dbReference>
<sequence length="257" mass="29122">MPEPDDRPARILVYGSCVARDTVEFAESAGVDLVGYIARQSLLSAGSDASEHLPRELGVPSKFQARMIRADFAGTLLERLATDGTETDAIIWDLADERHGVHRFADSSFVTRSIDTIKADAVVEAVDAAEHLAFGTDEHFALWSQRVEAFEQFLREHDLLDRLVVLEVPWAVRTTEGKPSPWSMGVRAKDANALYRRYYDLLRRRGHRMVTLRDDQVLADPSHRWGLAPFHYSPDAYREILRQLREEHGLTTLRPAE</sequence>
<keyword evidence="2" id="KW-1185">Reference proteome</keyword>
<evidence type="ECO:0000313" key="2">
    <source>
        <dbReference type="Proteomes" id="UP000626982"/>
    </source>
</evidence>
<reference evidence="2" key="1">
    <citation type="journal article" date="2019" name="Int. J. Syst. Evol. Microbiol.">
        <title>The Global Catalogue of Microorganisms (GCM) 10K type strain sequencing project: providing services to taxonomists for standard genome sequencing and annotation.</title>
        <authorList>
            <consortium name="The Broad Institute Genomics Platform"/>
            <consortium name="The Broad Institute Genome Sequencing Center for Infectious Disease"/>
            <person name="Wu L."/>
            <person name="Ma J."/>
        </authorList>
    </citation>
    <scope>NUCLEOTIDE SEQUENCE [LARGE SCALE GENOMIC DNA]</scope>
    <source>
        <strain evidence="2">CGMCC 1.6960</strain>
    </source>
</reference>
<dbReference type="EMBL" id="BMLM01000001">
    <property type="protein sequence ID" value="GGN79826.1"/>
    <property type="molecule type" value="Genomic_DNA"/>
</dbReference>
<dbReference type="InterPro" id="IPR046237">
    <property type="entry name" value="DUF6270"/>
</dbReference>
<organism evidence="1 2">
    <name type="scientific">Agrococcus terreus</name>
    <dbReference type="NCBI Taxonomy" id="574649"/>
    <lineage>
        <taxon>Bacteria</taxon>
        <taxon>Bacillati</taxon>
        <taxon>Actinomycetota</taxon>
        <taxon>Actinomycetes</taxon>
        <taxon>Micrococcales</taxon>
        <taxon>Microbacteriaceae</taxon>
        <taxon>Agrococcus</taxon>
    </lineage>
</organism>